<sequence>MDEAFWALGRATGVVALVLFTVSVLLGILTRSGRPLFTVPRFSITLIHRNVSVLATVFIGIHLVSLLADSYAQLTVVDLVFPFLGVYRPFWLGLGTVAVDLLIAVVVTSLLRRFIGQRVFRVVHWSTYLMWPIALAHSLGTGTDAAEPWFLILAAVCTVAVIAAVVWRVTAGFVEFRSVRRAQRFVGELPSLTARSGQSGHALHRMPSAPYSAGPRPTYPNLPDPHRSPHHLSTPAGRRP</sequence>
<keyword evidence="4 6" id="KW-0472">Membrane</keyword>
<feature type="transmembrane region" description="Helical" evidence="6">
    <location>
        <begin position="6"/>
        <end position="29"/>
    </location>
</feature>
<keyword evidence="3 6" id="KW-1133">Transmembrane helix</keyword>
<comment type="subcellular location">
    <subcellularLocation>
        <location evidence="1">Membrane</location>
        <topology evidence="1">Multi-pass membrane protein</topology>
    </subcellularLocation>
</comment>
<evidence type="ECO:0000256" key="2">
    <source>
        <dbReference type="ARBA" id="ARBA00022692"/>
    </source>
</evidence>
<dbReference type="AlphaFoldDB" id="A0A317ZZ45"/>
<feature type="transmembrane region" description="Helical" evidence="6">
    <location>
        <begin position="50"/>
        <end position="68"/>
    </location>
</feature>
<protein>
    <submittedName>
        <fullName evidence="8">Iron reductase</fullName>
    </submittedName>
</protein>
<dbReference type="RefSeq" id="WP_110126210.1">
    <property type="nucleotide sequence ID" value="NZ_QHLY01000007.1"/>
</dbReference>
<proteinExistence type="predicted"/>
<organism evidence="8 9">
    <name type="scientific">Cryobacterium arcticum</name>
    <dbReference type="NCBI Taxonomy" id="670052"/>
    <lineage>
        <taxon>Bacteria</taxon>
        <taxon>Bacillati</taxon>
        <taxon>Actinomycetota</taxon>
        <taxon>Actinomycetes</taxon>
        <taxon>Micrococcales</taxon>
        <taxon>Microbacteriaceae</taxon>
        <taxon>Cryobacterium</taxon>
    </lineage>
</organism>
<keyword evidence="2 6" id="KW-0812">Transmembrane</keyword>
<feature type="transmembrane region" description="Helical" evidence="6">
    <location>
        <begin position="149"/>
        <end position="174"/>
    </location>
</feature>
<evidence type="ECO:0000259" key="7">
    <source>
        <dbReference type="Pfam" id="PF01794"/>
    </source>
</evidence>
<evidence type="ECO:0000256" key="6">
    <source>
        <dbReference type="SAM" id="Phobius"/>
    </source>
</evidence>
<feature type="domain" description="Ferric oxidoreductase" evidence="7">
    <location>
        <begin position="12"/>
        <end position="134"/>
    </location>
</feature>
<name>A0A317ZZ45_9MICO</name>
<dbReference type="EMBL" id="QHLY01000007">
    <property type="protein sequence ID" value="PXA70832.1"/>
    <property type="molecule type" value="Genomic_DNA"/>
</dbReference>
<dbReference type="OrthoDB" id="4827239at2"/>
<dbReference type="Pfam" id="PF01794">
    <property type="entry name" value="Ferric_reduct"/>
    <property type="match status" value="1"/>
</dbReference>
<evidence type="ECO:0000313" key="8">
    <source>
        <dbReference type="EMBL" id="PXA70832.1"/>
    </source>
</evidence>
<gene>
    <name evidence="8" type="ORF">CTB96_07145</name>
</gene>
<evidence type="ECO:0000256" key="1">
    <source>
        <dbReference type="ARBA" id="ARBA00004141"/>
    </source>
</evidence>
<comment type="caution">
    <text evidence="8">The sequence shown here is derived from an EMBL/GenBank/DDBJ whole genome shotgun (WGS) entry which is preliminary data.</text>
</comment>
<accession>A0A317ZZ45</accession>
<evidence type="ECO:0000256" key="3">
    <source>
        <dbReference type="ARBA" id="ARBA00022989"/>
    </source>
</evidence>
<dbReference type="InterPro" id="IPR013130">
    <property type="entry name" value="Fe3_Rdtase_TM_dom"/>
</dbReference>
<evidence type="ECO:0000256" key="5">
    <source>
        <dbReference type="SAM" id="MobiDB-lite"/>
    </source>
</evidence>
<dbReference type="GO" id="GO:0016020">
    <property type="term" value="C:membrane"/>
    <property type="evidence" value="ECO:0007669"/>
    <property type="project" value="UniProtKB-SubCell"/>
</dbReference>
<evidence type="ECO:0000256" key="4">
    <source>
        <dbReference type="ARBA" id="ARBA00023136"/>
    </source>
</evidence>
<feature type="transmembrane region" description="Helical" evidence="6">
    <location>
        <begin position="88"/>
        <end position="107"/>
    </location>
</feature>
<evidence type="ECO:0000313" key="9">
    <source>
        <dbReference type="Proteomes" id="UP000246722"/>
    </source>
</evidence>
<feature type="transmembrane region" description="Helical" evidence="6">
    <location>
        <begin position="119"/>
        <end position="137"/>
    </location>
</feature>
<dbReference type="Proteomes" id="UP000246722">
    <property type="component" value="Unassembled WGS sequence"/>
</dbReference>
<feature type="region of interest" description="Disordered" evidence="5">
    <location>
        <begin position="194"/>
        <end position="240"/>
    </location>
</feature>
<keyword evidence="9" id="KW-1185">Reference proteome</keyword>
<reference evidence="8 9" key="1">
    <citation type="submission" date="2018-05" db="EMBL/GenBank/DDBJ databases">
        <title>Genetic diversity of glacier-inhabiting Cryobacterium bacteria in China and description of Cryobacterium mengkeensis sp. nov. and Arthrobacter glacialis sp. nov.</title>
        <authorList>
            <person name="Liu Q."/>
            <person name="Xin Y.-H."/>
        </authorList>
    </citation>
    <scope>NUCLEOTIDE SEQUENCE [LARGE SCALE GENOMIC DNA]</scope>
    <source>
        <strain evidence="8 9">SK-1</strain>
    </source>
</reference>